<evidence type="ECO:0000256" key="1">
    <source>
        <dbReference type="SAM" id="SignalP"/>
    </source>
</evidence>
<reference evidence="3" key="1">
    <citation type="journal article" date="2019" name="Int. J. Syst. Evol. Microbiol.">
        <title>The Global Catalogue of Microorganisms (GCM) 10K type strain sequencing project: providing services to taxonomists for standard genome sequencing and annotation.</title>
        <authorList>
            <consortium name="The Broad Institute Genomics Platform"/>
            <consortium name="The Broad Institute Genome Sequencing Center for Infectious Disease"/>
            <person name="Wu L."/>
            <person name="Ma J."/>
        </authorList>
    </citation>
    <scope>NUCLEOTIDE SEQUENCE [LARGE SCALE GENOMIC DNA]</scope>
    <source>
        <strain evidence="3">JCM 31047</strain>
    </source>
</reference>
<dbReference type="AlphaFoldDB" id="A0A8H9GNU0"/>
<sequence>MKTVLRAVVTFLLVLVSSAAAESGGAGQPGGGIHLDCAAGTLLTAPLECLPPLPTPK</sequence>
<protein>
    <recommendedName>
        <fullName evidence="4">Secreted protein</fullName>
    </recommendedName>
</protein>
<feature type="chain" id="PRO_5034233829" description="Secreted protein" evidence="1">
    <location>
        <begin position="22"/>
        <end position="57"/>
    </location>
</feature>
<evidence type="ECO:0000313" key="3">
    <source>
        <dbReference type="Proteomes" id="UP000600547"/>
    </source>
</evidence>
<name>A0A8H9GNU0_9DEIO</name>
<proteinExistence type="predicted"/>
<gene>
    <name evidence="2" type="ORF">GCM10008956_11560</name>
</gene>
<comment type="caution">
    <text evidence="2">The sequence shown here is derived from an EMBL/GenBank/DDBJ whole genome shotgun (WGS) entry which is preliminary data.</text>
</comment>
<accession>A0A8H9GNU0</accession>
<dbReference type="Proteomes" id="UP000600547">
    <property type="component" value="Unassembled WGS sequence"/>
</dbReference>
<keyword evidence="3" id="KW-1185">Reference proteome</keyword>
<feature type="signal peptide" evidence="1">
    <location>
        <begin position="1"/>
        <end position="21"/>
    </location>
</feature>
<evidence type="ECO:0000313" key="2">
    <source>
        <dbReference type="EMBL" id="GGM36783.1"/>
    </source>
</evidence>
<dbReference type="EMBL" id="BMQG01000003">
    <property type="protein sequence ID" value="GGM36783.1"/>
    <property type="molecule type" value="Genomic_DNA"/>
</dbReference>
<evidence type="ECO:0008006" key="4">
    <source>
        <dbReference type="Google" id="ProtNLM"/>
    </source>
</evidence>
<keyword evidence="1" id="KW-0732">Signal</keyword>
<organism evidence="2 3">
    <name type="scientific">Deinococcus arenae</name>
    <dbReference type="NCBI Taxonomy" id="1452751"/>
    <lineage>
        <taxon>Bacteria</taxon>
        <taxon>Thermotogati</taxon>
        <taxon>Deinococcota</taxon>
        <taxon>Deinococci</taxon>
        <taxon>Deinococcales</taxon>
        <taxon>Deinococcaceae</taxon>
        <taxon>Deinococcus</taxon>
    </lineage>
</organism>